<dbReference type="PANTHER" id="PTHR31902">
    <property type="entry name" value="ACTIN PATCHES DISTAL PROTEIN 1"/>
    <property type="match status" value="1"/>
</dbReference>
<dbReference type="EMBL" id="AP019377">
    <property type="protein sequence ID" value="BBH93947.1"/>
    <property type="molecule type" value="Genomic_DNA"/>
</dbReference>
<organism evidence="1">
    <name type="scientific">Thermogemmatispora argillosa</name>
    <dbReference type="NCBI Taxonomy" id="2045280"/>
    <lineage>
        <taxon>Bacteria</taxon>
        <taxon>Bacillati</taxon>
        <taxon>Chloroflexota</taxon>
        <taxon>Ktedonobacteria</taxon>
        <taxon>Thermogemmatisporales</taxon>
        <taxon>Thermogemmatisporaceae</taxon>
        <taxon>Thermogemmatispora</taxon>
    </lineage>
</organism>
<dbReference type="PANTHER" id="PTHR31902:SF22">
    <property type="entry name" value="SLL1203 PROTEIN"/>
    <property type="match status" value="1"/>
</dbReference>
<name>A0A455T022_9CHLR</name>
<sequence length="314" mass="35702">MVERIFCAQISEERQVPFHGLAPMARIWVLVEYTGAWERSAVLYNDLPEPARRWLANIALSYETRQSMAVFIRRGPRSSGPVRCFVAITQPERLALYAFQLAGYEELPRLPLAALERGAPDYDCYLSREPLYLVCTHGKHDQCCAKFGMPIYREAARLAGEQVWQCSHIGGDQFAANLVCLPHGIYYSRVKVPEVAAILEADRQGKLYLEKCRGRVLYPQPVQAAEQYLRERTGIRELEALVFLEARQDGPSHQVLFLSRIDGALHNLHLVEQSEPLAPVEGCRCSLIGKLQRQTYRLLEHRVYVPHVSQAVVS</sequence>
<reference evidence="1" key="1">
    <citation type="submission" date="2018-12" db="EMBL/GenBank/DDBJ databases">
        <title>Novel natural products biosynthetic potential of the class Ktedonobacteria.</title>
        <authorList>
            <person name="Zheng Y."/>
            <person name="Saitou A."/>
            <person name="Wang C.M."/>
            <person name="Toyoda A."/>
            <person name="Minakuchi Y."/>
            <person name="Sekiguchi Y."/>
            <person name="Ueda K."/>
            <person name="Takano H."/>
            <person name="Sakai Y."/>
            <person name="Yokota A."/>
            <person name="Yabe S."/>
        </authorList>
    </citation>
    <scope>NUCLEOTIDE SEQUENCE</scope>
    <source>
        <strain evidence="1">A3-2</strain>
    </source>
</reference>
<dbReference type="InterPro" id="IPR036249">
    <property type="entry name" value="Thioredoxin-like_sf"/>
</dbReference>
<dbReference type="Pfam" id="PF06999">
    <property type="entry name" value="Suc_Fer-like"/>
    <property type="match status" value="1"/>
</dbReference>
<evidence type="ECO:0008006" key="2">
    <source>
        <dbReference type="Google" id="ProtNLM"/>
    </source>
</evidence>
<dbReference type="CDD" id="cd03062">
    <property type="entry name" value="TRX_Fd_Sucrase"/>
    <property type="match status" value="1"/>
</dbReference>
<dbReference type="Gene3D" id="3.40.30.10">
    <property type="entry name" value="Glutaredoxin"/>
    <property type="match status" value="1"/>
</dbReference>
<evidence type="ECO:0000313" key="1">
    <source>
        <dbReference type="EMBL" id="BBH93947.1"/>
    </source>
</evidence>
<accession>A0A455T022</accession>
<proteinExistence type="predicted"/>
<protein>
    <recommendedName>
        <fullName evidence="2">Sucrase ferredoxin</fullName>
    </recommendedName>
</protein>
<dbReference type="AlphaFoldDB" id="A0A455T022"/>
<gene>
    <name evidence="1" type="ORF">KTA_21460</name>
</gene>
<dbReference type="InterPro" id="IPR009737">
    <property type="entry name" value="Aim32/Apd1-like"/>
</dbReference>
<dbReference type="SUPFAM" id="SSF52833">
    <property type="entry name" value="Thioredoxin-like"/>
    <property type="match status" value="1"/>
</dbReference>